<feature type="region of interest" description="Disordered" evidence="6">
    <location>
        <begin position="81"/>
        <end position="156"/>
    </location>
</feature>
<dbReference type="EMBL" id="HBGZ01031955">
    <property type="protein sequence ID" value="CAD9630347.1"/>
    <property type="molecule type" value="Transcribed_RNA"/>
</dbReference>
<keyword evidence="2" id="KW-0808">Transferase</keyword>
<evidence type="ECO:0000259" key="7">
    <source>
        <dbReference type="PROSITE" id="PS50011"/>
    </source>
</evidence>
<keyword evidence="4" id="KW-0418">Kinase</keyword>
<proteinExistence type="predicted"/>
<evidence type="ECO:0000256" key="2">
    <source>
        <dbReference type="ARBA" id="ARBA00022679"/>
    </source>
</evidence>
<dbReference type="InterPro" id="IPR008266">
    <property type="entry name" value="Tyr_kinase_AS"/>
</dbReference>
<dbReference type="AlphaFoldDB" id="A0A7S2Q1Y9"/>
<dbReference type="GO" id="GO:0004674">
    <property type="term" value="F:protein serine/threonine kinase activity"/>
    <property type="evidence" value="ECO:0007669"/>
    <property type="project" value="UniProtKB-KW"/>
</dbReference>
<dbReference type="Pfam" id="PF00069">
    <property type="entry name" value="Pkinase"/>
    <property type="match status" value="1"/>
</dbReference>
<feature type="domain" description="Protein kinase" evidence="7">
    <location>
        <begin position="162"/>
        <end position="447"/>
    </location>
</feature>
<evidence type="ECO:0000256" key="1">
    <source>
        <dbReference type="ARBA" id="ARBA00022527"/>
    </source>
</evidence>
<dbReference type="Gene3D" id="1.10.510.10">
    <property type="entry name" value="Transferase(Phosphotransferase) domain 1"/>
    <property type="match status" value="1"/>
</dbReference>
<evidence type="ECO:0000256" key="3">
    <source>
        <dbReference type="ARBA" id="ARBA00022741"/>
    </source>
</evidence>
<dbReference type="GO" id="GO:0005524">
    <property type="term" value="F:ATP binding"/>
    <property type="evidence" value="ECO:0007669"/>
    <property type="project" value="UniProtKB-KW"/>
</dbReference>
<dbReference type="PANTHER" id="PTHR24345:SF91">
    <property type="entry name" value="SERINE_THREONINE-PROTEIN KINASE PLK4"/>
    <property type="match status" value="1"/>
</dbReference>
<name>A0A7S2Q1Y9_9STRA</name>
<evidence type="ECO:0000256" key="5">
    <source>
        <dbReference type="ARBA" id="ARBA00022840"/>
    </source>
</evidence>
<organism evidence="8">
    <name type="scientific">Skeletonema marinoi</name>
    <dbReference type="NCBI Taxonomy" id="267567"/>
    <lineage>
        <taxon>Eukaryota</taxon>
        <taxon>Sar</taxon>
        <taxon>Stramenopiles</taxon>
        <taxon>Ochrophyta</taxon>
        <taxon>Bacillariophyta</taxon>
        <taxon>Coscinodiscophyceae</taxon>
        <taxon>Thalassiosirophycidae</taxon>
        <taxon>Thalassiosirales</taxon>
        <taxon>Skeletonemataceae</taxon>
        <taxon>Skeletonema</taxon>
        <taxon>Skeletonema marinoi-dohrnii complex</taxon>
    </lineage>
</organism>
<feature type="compositionally biased region" description="Acidic residues" evidence="6">
    <location>
        <begin position="93"/>
        <end position="129"/>
    </location>
</feature>
<reference evidence="8" key="1">
    <citation type="submission" date="2021-01" db="EMBL/GenBank/DDBJ databases">
        <authorList>
            <person name="Corre E."/>
            <person name="Pelletier E."/>
            <person name="Niang G."/>
            <person name="Scheremetjew M."/>
            <person name="Finn R."/>
            <person name="Kale V."/>
            <person name="Holt S."/>
            <person name="Cochrane G."/>
            <person name="Meng A."/>
            <person name="Brown T."/>
            <person name="Cohen L."/>
        </authorList>
    </citation>
    <scope>NUCLEOTIDE SEQUENCE</scope>
    <source>
        <strain evidence="8">SM1012Den-03</strain>
    </source>
</reference>
<keyword evidence="5" id="KW-0067">ATP-binding</keyword>
<sequence>MSRWPQHLTINAALTHNNTKYQNNSDDTMNPPMDPPPFEDLPIQMCTTINVQINNYRGAREVYVPWPAVRTVQSWLSELFNYGQPDQPQGNSDENEEEDEDMMETSDDSDSLSEFDDSSFDDSDDEEGGGETSENGQHPSQPQDARPTTRPTNNRIAYWIPDPQRDLIMKNKRGHVVTYVHRAIVLHKSDLYWVETNERVAIKRMSWEHIQASKGRMQEDFVKEIAALQYLSKFINGNNEQPHVMSANTIMANQSEVFIVMPYCANGDILVQVSESTLLNPYQGTPCLTEAAAKYWFRQMLTGLRTLQNARLCHRDLSPENFILLNNTTLMIDFGMCLRIPYSEDGTRHLISRRTACGKVPYMSPEVATHQPFDGHAVDIYSTGTVLLFMLTGLRLTGPITQDRMFDSMEPSKYGLSVDAMDLLRKMFRLNPVDRLKLDEIWAHPFLQT</sequence>
<dbReference type="SUPFAM" id="SSF56112">
    <property type="entry name" value="Protein kinase-like (PK-like)"/>
    <property type="match status" value="1"/>
</dbReference>
<dbReference type="PROSITE" id="PS50011">
    <property type="entry name" value="PROTEIN_KINASE_DOM"/>
    <property type="match status" value="1"/>
</dbReference>
<keyword evidence="3" id="KW-0547">Nucleotide-binding</keyword>
<gene>
    <name evidence="8" type="ORF">SMAR0320_LOCUS22824</name>
</gene>
<dbReference type="PROSITE" id="PS00109">
    <property type="entry name" value="PROTEIN_KINASE_TYR"/>
    <property type="match status" value="1"/>
</dbReference>
<evidence type="ECO:0000256" key="6">
    <source>
        <dbReference type="SAM" id="MobiDB-lite"/>
    </source>
</evidence>
<accession>A0A7S2Q1Y9</accession>
<dbReference type="InterPro" id="IPR011009">
    <property type="entry name" value="Kinase-like_dom_sf"/>
</dbReference>
<keyword evidence="1" id="KW-0723">Serine/threonine-protein kinase</keyword>
<feature type="region of interest" description="Disordered" evidence="6">
    <location>
        <begin position="15"/>
        <end position="40"/>
    </location>
</feature>
<protein>
    <recommendedName>
        <fullName evidence="7">Protein kinase domain-containing protein</fullName>
    </recommendedName>
</protein>
<dbReference type="PANTHER" id="PTHR24345">
    <property type="entry name" value="SERINE/THREONINE-PROTEIN KINASE PLK"/>
    <property type="match status" value="1"/>
</dbReference>
<dbReference type="GO" id="GO:0005634">
    <property type="term" value="C:nucleus"/>
    <property type="evidence" value="ECO:0007669"/>
    <property type="project" value="TreeGrafter"/>
</dbReference>
<evidence type="ECO:0000313" key="8">
    <source>
        <dbReference type="EMBL" id="CAD9630347.1"/>
    </source>
</evidence>
<evidence type="ECO:0000256" key="4">
    <source>
        <dbReference type="ARBA" id="ARBA00022777"/>
    </source>
</evidence>
<dbReference type="InterPro" id="IPR000719">
    <property type="entry name" value="Prot_kinase_dom"/>
</dbReference>